<comment type="caution">
    <text evidence="1">The sequence shown here is derived from an EMBL/GenBank/DDBJ whole genome shotgun (WGS) entry which is preliminary data.</text>
</comment>
<keyword evidence="2" id="KW-1185">Reference proteome</keyword>
<dbReference type="AlphaFoldDB" id="A0A388TD89"/>
<dbReference type="Gene3D" id="3.30.70.1280">
    <property type="entry name" value="SP0830-like domains"/>
    <property type="match status" value="1"/>
</dbReference>
<dbReference type="PIRSF" id="PIRSF008502">
    <property type="entry name" value="UCP008502"/>
    <property type="match status" value="1"/>
</dbReference>
<gene>
    <name evidence="1" type="ORF">NO1_1978</name>
</gene>
<evidence type="ECO:0000313" key="1">
    <source>
        <dbReference type="EMBL" id="GBR74882.1"/>
    </source>
</evidence>
<dbReference type="PANTHER" id="PTHR36439">
    <property type="entry name" value="BLL4334 PROTEIN"/>
    <property type="match status" value="1"/>
</dbReference>
<dbReference type="InterPro" id="IPR012545">
    <property type="entry name" value="DUF1697"/>
</dbReference>
<name>A0A388TD89_TERA1</name>
<proteinExistence type="predicted"/>
<dbReference type="SUPFAM" id="SSF160379">
    <property type="entry name" value="SP0830-like"/>
    <property type="match status" value="1"/>
</dbReference>
<evidence type="ECO:0000313" key="2">
    <source>
        <dbReference type="Proteomes" id="UP000269352"/>
    </source>
</evidence>
<dbReference type="EMBL" id="BGZN01000099">
    <property type="protein sequence ID" value="GBR74882.1"/>
    <property type="molecule type" value="Genomic_DNA"/>
</dbReference>
<dbReference type="PANTHER" id="PTHR36439:SF1">
    <property type="entry name" value="DUF1697 DOMAIN-CONTAINING PROTEIN"/>
    <property type="match status" value="1"/>
</dbReference>
<protein>
    <submittedName>
        <fullName evidence="1">Protein DUF1697</fullName>
    </submittedName>
</protein>
<reference evidence="1 2" key="1">
    <citation type="journal article" date="2019" name="ISME J.">
        <title>Genome analyses of uncultured TG2/ZB3 bacteria in 'Margulisbacteria' specifically attached to ectosymbiotic spirochetes of protists in the termite gut.</title>
        <authorList>
            <person name="Utami Y.D."/>
            <person name="Kuwahara H."/>
            <person name="Igai K."/>
            <person name="Murakami T."/>
            <person name="Sugaya K."/>
            <person name="Morikawa T."/>
            <person name="Nagura Y."/>
            <person name="Yuki M."/>
            <person name="Deevong P."/>
            <person name="Inoue T."/>
            <person name="Kihara K."/>
            <person name="Lo N."/>
            <person name="Yamada A."/>
            <person name="Ohkuma M."/>
            <person name="Hongoh Y."/>
        </authorList>
    </citation>
    <scope>NUCLEOTIDE SEQUENCE [LARGE SCALE GENOMIC DNA]</scope>
    <source>
        <strain evidence="1">NkOx7-01</strain>
    </source>
</reference>
<accession>A0A388TD89</accession>
<dbReference type="Proteomes" id="UP000269352">
    <property type="component" value="Unassembled WGS sequence"/>
</dbReference>
<sequence length="193" mass="21798">MGKTQYLALLRGINVGGNNIIKMGELRKLFAEMGFADVLTYIQSGNVVFKCPEKNKLKLKAQIEKILLKKLGNKITLAILTLAEMQKVITGKPAGFGENKKAYKYDVVFLLEPLKAPDALKEFNPRDGVDKMSAGKNVIYVSRLIKQITKSRFTKIIGTKIYQNMTIRNWNTTEKLYKLMEGNNKNKNGQYSS</sequence>
<dbReference type="Pfam" id="PF08002">
    <property type="entry name" value="DUF1697"/>
    <property type="match status" value="1"/>
</dbReference>
<dbReference type="Gene3D" id="3.30.70.1260">
    <property type="entry name" value="bacterial protein sp0830 like"/>
    <property type="match status" value="1"/>
</dbReference>
<organism evidence="1 2">
    <name type="scientific">Termititenax aidoneus</name>
    <dbReference type="NCBI Taxonomy" id="2218524"/>
    <lineage>
        <taxon>Bacteria</taxon>
        <taxon>Bacillati</taxon>
        <taxon>Candidatus Margulisiibacteriota</taxon>
        <taxon>Candidatus Termititenacia</taxon>
        <taxon>Candidatus Termititenacales</taxon>
        <taxon>Candidatus Termititenacaceae</taxon>
        <taxon>Candidatus Termititenax</taxon>
    </lineage>
</organism>